<dbReference type="Pfam" id="PF14305">
    <property type="entry name" value="ATPgrasp_TupA"/>
    <property type="match status" value="1"/>
</dbReference>
<reference evidence="1 2" key="1">
    <citation type="submission" date="2021-07" db="EMBL/GenBank/DDBJ databases">
        <title>Sphingomonas sp.</title>
        <authorList>
            <person name="Feng G."/>
            <person name="Li J."/>
            <person name="Pan M."/>
        </authorList>
    </citation>
    <scope>NUCLEOTIDE SEQUENCE [LARGE SCALE GENOMIC DNA]</scope>
    <source>
        <strain evidence="1 2">RRHST34</strain>
    </source>
</reference>
<name>A0ABS7BN86_9SPHN</name>
<organism evidence="1 2">
    <name type="scientific">Sphingomonas citri</name>
    <dbReference type="NCBI Taxonomy" id="2862499"/>
    <lineage>
        <taxon>Bacteria</taxon>
        <taxon>Pseudomonadati</taxon>
        <taxon>Pseudomonadota</taxon>
        <taxon>Alphaproteobacteria</taxon>
        <taxon>Sphingomonadales</taxon>
        <taxon>Sphingomonadaceae</taxon>
        <taxon>Sphingomonas</taxon>
    </lineage>
</organism>
<evidence type="ECO:0008006" key="3">
    <source>
        <dbReference type="Google" id="ProtNLM"/>
    </source>
</evidence>
<proteinExistence type="predicted"/>
<accession>A0ABS7BN86</accession>
<dbReference type="Proteomes" id="UP000759103">
    <property type="component" value="Unassembled WGS sequence"/>
</dbReference>
<evidence type="ECO:0000313" key="1">
    <source>
        <dbReference type="EMBL" id="MBW6531008.1"/>
    </source>
</evidence>
<keyword evidence="2" id="KW-1185">Reference proteome</keyword>
<sequence length="319" mass="36672">MPYLEQSRPRRAPNVLPRLIYLWRFGRLPDLAAPRRFSELVYARKLFERDPRWPKLADKVAVKAHVAAALGGEWVILTLWHGTALPDVPPWPRPFVLKSSHASQQNVFVRAGESLDWPAVRRRAARWLRRPYAPLLHEWLYSEIAPQLLVEPLIGCGRELPVDYKFFVFGGRVEFIQVDLDREHRHRRVMLDRAWRRLDLAFEFPADPRPVTPPASLDRMIAAAETLGAPHDFARVDLYDVTGRPYFGEFTLYPGSGLDRFRPVGWDLHFGSYWAERRSALPQAARRYGSSVTETGTIGAATGASAARARSARRWLMMR</sequence>
<protein>
    <recommendedName>
        <fullName evidence="3">Teichuronopeptide biosynthesis TupA-like protein</fullName>
    </recommendedName>
</protein>
<gene>
    <name evidence="1" type="ORF">KZ820_09710</name>
</gene>
<dbReference type="RefSeq" id="WP_219748416.1">
    <property type="nucleotide sequence ID" value="NZ_JAHXZN010000002.1"/>
</dbReference>
<comment type="caution">
    <text evidence="1">The sequence shown here is derived from an EMBL/GenBank/DDBJ whole genome shotgun (WGS) entry which is preliminary data.</text>
</comment>
<dbReference type="EMBL" id="JAHXZN010000002">
    <property type="protein sequence ID" value="MBW6531008.1"/>
    <property type="molecule type" value="Genomic_DNA"/>
</dbReference>
<evidence type="ECO:0000313" key="2">
    <source>
        <dbReference type="Proteomes" id="UP000759103"/>
    </source>
</evidence>
<dbReference type="InterPro" id="IPR029465">
    <property type="entry name" value="ATPgrasp_TupA"/>
</dbReference>